<dbReference type="InterPro" id="IPR011991">
    <property type="entry name" value="ArsR-like_HTH"/>
</dbReference>
<dbReference type="InterPro" id="IPR001845">
    <property type="entry name" value="HTH_ArsR_DNA-bd_dom"/>
</dbReference>
<comment type="caution">
    <text evidence="2">The sequence shown here is derived from an EMBL/GenBank/DDBJ whole genome shotgun (WGS) entry which is preliminary data.</text>
</comment>
<dbReference type="PROSITE" id="PS50987">
    <property type="entry name" value="HTH_ARSR_2"/>
    <property type="match status" value="1"/>
</dbReference>
<proteinExistence type="predicted"/>
<organism evidence="2">
    <name type="scientific">Thermofilum pendens</name>
    <dbReference type="NCBI Taxonomy" id="2269"/>
    <lineage>
        <taxon>Archaea</taxon>
        <taxon>Thermoproteota</taxon>
        <taxon>Thermoprotei</taxon>
        <taxon>Thermofilales</taxon>
        <taxon>Thermofilaceae</taxon>
        <taxon>Thermofilum</taxon>
    </lineage>
</organism>
<reference evidence="2" key="1">
    <citation type="journal article" date="2020" name="mSystems">
        <title>Genome- and Community-Level Interaction Insights into Carbon Utilization and Element Cycling Functions of Hydrothermarchaeota in Hydrothermal Sediment.</title>
        <authorList>
            <person name="Zhou Z."/>
            <person name="Liu Y."/>
            <person name="Xu W."/>
            <person name="Pan J."/>
            <person name="Luo Z.H."/>
            <person name="Li M."/>
        </authorList>
    </citation>
    <scope>NUCLEOTIDE SEQUENCE</scope>
    <source>
        <strain evidence="2">SpSt-649</strain>
    </source>
</reference>
<accession>A0A7C4HAC4</accession>
<evidence type="ECO:0000259" key="1">
    <source>
        <dbReference type="PROSITE" id="PS50987"/>
    </source>
</evidence>
<dbReference type="InterPro" id="IPR036390">
    <property type="entry name" value="WH_DNA-bd_sf"/>
</dbReference>
<gene>
    <name evidence="2" type="ORF">ENU21_03305</name>
</gene>
<evidence type="ECO:0000313" key="2">
    <source>
        <dbReference type="EMBL" id="HGM46768.1"/>
    </source>
</evidence>
<dbReference type="SMART" id="SM00418">
    <property type="entry name" value="HTH_ARSR"/>
    <property type="match status" value="1"/>
</dbReference>
<feature type="domain" description="HTH arsR-type" evidence="1">
    <location>
        <begin position="1"/>
        <end position="93"/>
    </location>
</feature>
<dbReference type="InterPro" id="IPR036388">
    <property type="entry name" value="WH-like_DNA-bd_sf"/>
</dbReference>
<dbReference type="SUPFAM" id="SSF46785">
    <property type="entry name" value="Winged helix' DNA-binding domain"/>
    <property type="match status" value="1"/>
</dbReference>
<dbReference type="EMBL" id="DTBQ01000092">
    <property type="protein sequence ID" value="HGM46768.1"/>
    <property type="molecule type" value="Genomic_DNA"/>
</dbReference>
<dbReference type="AlphaFoldDB" id="A0A7C4HAC4"/>
<dbReference type="CDD" id="cd00090">
    <property type="entry name" value="HTH_ARSR"/>
    <property type="match status" value="1"/>
</dbReference>
<protein>
    <submittedName>
        <fullName evidence="2">ArsR family transcriptional regulator</fullName>
    </submittedName>
</protein>
<name>A0A7C4HAC4_THEPE</name>
<dbReference type="Gene3D" id="1.10.10.10">
    <property type="entry name" value="Winged helix-like DNA-binding domain superfamily/Winged helix DNA-binding domain"/>
    <property type="match status" value="1"/>
</dbReference>
<sequence length="597" mass="65025">MYPELAVVLDVLHALASPIRVNVLKALSRGGKKLSVIAQEVGASPEQLAYHLKQLREAGLVTQADDLYLLSPRGHKALRLILELEIDFLAEENELLVVNSLGTLKPLKVYLDHLAAESCPLKEPGARSKRVKVVAKTLEDLSQHGTLIPAQLAAIVLSANALKEGCSPAGERALKHASGMELEASAGAIQLLSECGLLDFASLRLVNLFTSPDSGVLATYVPSLGSSFLREIVGSSLPLREVVVRVTEDSSREMLEALLALSRYLFVSLILDTEAFPEISREEGFRTQTLRSLLLAVRLRSSADLEGDSAQYIARALNGGTAVLFSFQDLIPSSQMLTWSIKEDVQVHLGACTVSIYQVVRRAERLGKNPLELLEKVISKVGGLFLRLKKIASASLAYLAESLPEKPIFRAQVSLVDVEEGFLGRGLPAGASKPDVYAYQLAEWARELVELSSKKIKQVVDELSVDITFYAPPEAVNPEFFGVGDRTLDPLSPFRGGRRFEELLSLESLASLRIGSTLSVLEVKADSISAVQLRRMAELLENSGVKLFTVTATGLKYCRTCGNIFGKAALRCPRCQSVRVEPLVRRALLYVPESTVV</sequence>
<dbReference type="GO" id="GO:0003700">
    <property type="term" value="F:DNA-binding transcription factor activity"/>
    <property type="evidence" value="ECO:0007669"/>
    <property type="project" value="InterPro"/>
</dbReference>
<dbReference type="Pfam" id="PF12840">
    <property type="entry name" value="HTH_20"/>
    <property type="match status" value="1"/>
</dbReference>